<dbReference type="OrthoDB" id="8753707at2"/>
<dbReference type="InterPro" id="IPR000182">
    <property type="entry name" value="GNAT_dom"/>
</dbReference>
<organism evidence="4 5">
    <name type="scientific">Pseudoduganella lurida</name>
    <dbReference type="NCBI Taxonomy" id="1036180"/>
    <lineage>
        <taxon>Bacteria</taxon>
        <taxon>Pseudomonadati</taxon>
        <taxon>Pseudomonadota</taxon>
        <taxon>Betaproteobacteria</taxon>
        <taxon>Burkholderiales</taxon>
        <taxon>Oxalobacteraceae</taxon>
        <taxon>Telluria group</taxon>
        <taxon>Pseudoduganella</taxon>
    </lineage>
</organism>
<keyword evidence="2 4" id="KW-0012">Acyltransferase</keyword>
<evidence type="ECO:0000256" key="2">
    <source>
        <dbReference type="ARBA" id="ARBA00023315"/>
    </source>
</evidence>
<dbReference type="InterPro" id="IPR050832">
    <property type="entry name" value="Bact_Acetyltransf"/>
</dbReference>
<dbReference type="Pfam" id="PF13673">
    <property type="entry name" value="Acetyltransf_10"/>
    <property type="match status" value="1"/>
</dbReference>
<accession>A0A562RGC7</accession>
<evidence type="ECO:0000259" key="3">
    <source>
        <dbReference type="PROSITE" id="PS51186"/>
    </source>
</evidence>
<dbReference type="SUPFAM" id="SSF55729">
    <property type="entry name" value="Acyl-CoA N-acyltransferases (Nat)"/>
    <property type="match status" value="1"/>
</dbReference>
<dbReference type="Proteomes" id="UP000318431">
    <property type="component" value="Unassembled WGS sequence"/>
</dbReference>
<dbReference type="InterPro" id="IPR016181">
    <property type="entry name" value="Acyl_CoA_acyltransferase"/>
</dbReference>
<dbReference type="PANTHER" id="PTHR43877">
    <property type="entry name" value="AMINOALKYLPHOSPHONATE N-ACETYLTRANSFERASE-RELATED-RELATED"/>
    <property type="match status" value="1"/>
</dbReference>
<evidence type="ECO:0000256" key="1">
    <source>
        <dbReference type="ARBA" id="ARBA00022679"/>
    </source>
</evidence>
<evidence type="ECO:0000313" key="4">
    <source>
        <dbReference type="EMBL" id="TWI67624.1"/>
    </source>
</evidence>
<feature type="domain" description="N-acetyltransferase" evidence="3">
    <location>
        <begin position="3"/>
        <end position="156"/>
    </location>
</feature>
<keyword evidence="5" id="KW-1185">Reference proteome</keyword>
<dbReference type="GO" id="GO:0016747">
    <property type="term" value="F:acyltransferase activity, transferring groups other than amino-acyl groups"/>
    <property type="evidence" value="ECO:0007669"/>
    <property type="project" value="InterPro"/>
</dbReference>
<dbReference type="AlphaFoldDB" id="A0A562RGC7"/>
<dbReference type="RefSeq" id="WP_145648552.1">
    <property type="nucleotide sequence ID" value="NZ_VLLB01000002.1"/>
</dbReference>
<comment type="caution">
    <text evidence="4">The sequence shown here is derived from an EMBL/GenBank/DDBJ whole genome shotgun (WGS) entry which is preliminary data.</text>
</comment>
<keyword evidence="1 4" id="KW-0808">Transferase</keyword>
<dbReference type="Gene3D" id="3.40.630.30">
    <property type="match status" value="1"/>
</dbReference>
<proteinExistence type="predicted"/>
<name>A0A562RGC7_9BURK</name>
<sequence>MHFDIRPATPADAAAACQVLRRTIAESCTQDHQDDPAILDAWLGNKHPPMVAAWFESSTNYSLVVLHGDAVVGVSLLTAAGKLALCYVLPEAQRQGAGRALLQRVEEHALAVGIRTIHLHSTAAADPFFAALGYRRDGNVRSPYGVDTMLFWKPLVAGAEPDAKRKRFCNCNSN</sequence>
<protein>
    <submittedName>
        <fullName evidence="4">L-amino acid N-acyltransferase YncA</fullName>
    </submittedName>
</protein>
<evidence type="ECO:0000313" key="5">
    <source>
        <dbReference type="Proteomes" id="UP000318431"/>
    </source>
</evidence>
<gene>
    <name evidence="4" type="ORF">IP91_01741</name>
</gene>
<dbReference type="PROSITE" id="PS51186">
    <property type="entry name" value="GNAT"/>
    <property type="match status" value="1"/>
</dbReference>
<dbReference type="EMBL" id="VLLB01000002">
    <property type="protein sequence ID" value="TWI67624.1"/>
    <property type="molecule type" value="Genomic_DNA"/>
</dbReference>
<reference evidence="4 5" key="1">
    <citation type="journal article" date="2015" name="Stand. Genomic Sci.">
        <title>Genomic Encyclopedia of Bacterial and Archaeal Type Strains, Phase III: the genomes of soil and plant-associated and newly described type strains.</title>
        <authorList>
            <person name="Whitman W.B."/>
            <person name="Woyke T."/>
            <person name="Klenk H.P."/>
            <person name="Zhou Y."/>
            <person name="Lilburn T.G."/>
            <person name="Beck B.J."/>
            <person name="De Vos P."/>
            <person name="Vandamme P."/>
            <person name="Eisen J.A."/>
            <person name="Garrity G."/>
            <person name="Hugenholtz P."/>
            <person name="Kyrpides N.C."/>
        </authorList>
    </citation>
    <scope>NUCLEOTIDE SEQUENCE [LARGE SCALE GENOMIC DNA]</scope>
    <source>
        <strain evidence="4 5">CGMCC 1.10822</strain>
    </source>
</reference>
<dbReference type="CDD" id="cd04301">
    <property type="entry name" value="NAT_SF"/>
    <property type="match status" value="1"/>
</dbReference>